<dbReference type="Pfam" id="PF01535">
    <property type="entry name" value="PPR"/>
    <property type="match status" value="3"/>
</dbReference>
<dbReference type="InterPro" id="IPR002885">
    <property type="entry name" value="PPR_rpt"/>
</dbReference>
<keyword evidence="1" id="KW-0677">Repeat</keyword>
<protein>
    <recommendedName>
        <fullName evidence="5">Pentatricopeptide repeat-containing protein</fullName>
    </recommendedName>
</protein>
<dbReference type="GO" id="GO:0009451">
    <property type="term" value="P:RNA modification"/>
    <property type="evidence" value="ECO:0007669"/>
    <property type="project" value="InterPro"/>
</dbReference>
<gene>
    <name evidence="3" type="ORF">VNO78_13082</name>
</gene>
<evidence type="ECO:0000313" key="3">
    <source>
        <dbReference type="EMBL" id="KAK7401533.1"/>
    </source>
</evidence>
<dbReference type="EMBL" id="JAYMYS010000003">
    <property type="protein sequence ID" value="KAK7401533.1"/>
    <property type="molecule type" value="Genomic_DNA"/>
</dbReference>
<evidence type="ECO:0008006" key="5">
    <source>
        <dbReference type="Google" id="ProtNLM"/>
    </source>
</evidence>
<dbReference type="Pfam" id="PF13041">
    <property type="entry name" value="PPR_2"/>
    <property type="match status" value="1"/>
</dbReference>
<dbReference type="Proteomes" id="UP001386955">
    <property type="component" value="Unassembled WGS sequence"/>
</dbReference>
<dbReference type="Gene3D" id="1.25.40.10">
    <property type="entry name" value="Tetratricopeptide repeat domain"/>
    <property type="match status" value="3"/>
</dbReference>
<dbReference type="PANTHER" id="PTHR47926">
    <property type="entry name" value="PENTATRICOPEPTIDE REPEAT-CONTAINING PROTEIN"/>
    <property type="match status" value="1"/>
</dbReference>
<feature type="repeat" description="PPR" evidence="2">
    <location>
        <begin position="437"/>
        <end position="471"/>
    </location>
</feature>
<comment type="caution">
    <text evidence="3">The sequence shown here is derived from an EMBL/GenBank/DDBJ whole genome shotgun (WGS) entry which is preliminary data.</text>
</comment>
<feature type="repeat" description="PPR" evidence="2">
    <location>
        <begin position="472"/>
        <end position="506"/>
    </location>
</feature>
<dbReference type="FunFam" id="1.25.40.10:FF:000285">
    <property type="entry name" value="Pentatricopeptide repeat-containing protein, chloroplastic"/>
    <property type="match status" value="2"/>
</dbReference>
<dbReference type="NCBIfam" id="TIGR00756">
    <property type="entry name" value="PPR"/>
    <property type="match status" value="2"/>
</dbReference>
<sequence>MASLHSSLLSPPNLLSLTTPSTSSTQILFNVRPSSTHLRPLFTTRRRLGAPFAVVVVAEQATVPGAERRFYAGNFPRTVTNDELAKIVEEHSAVEKAEVFASFIPCSGAELHITFKKKLRKLECLVKLERQVFDEIPKRGVNAWSAMIIGLAHNGMLIDVLEHARVMLEEGVNPKLGVMTIILDVIGEVHARNLGREAHGFVLKRNFYYKELSIQSALIDMYRKCGDVGTRSRVLYGVMKRNGDCWIGMMSGRVEVELRSLIRLKRFRPGVVTVASLLPICAQLRALKQGKEIHAYALRHRFLPNVPVVSSLMVLYSKCGVIEYSLKLFNGMERRNVVSWTAMIDSCIESGHVSEAVGVMRSMILTEHRPDTVTMARMLHVCSKRKVLKLGKEVHGQILKRGFVSIHYVVAELIDMYGICGDVDKAKLVFDAVPVKGSMTWSALIRAYGYKEWYEEAVELFDDMISKGCSPNRFTFEAILSICDRAGLVEDAFRIFDLLSRYKIEASKEHCACMIRLLTRYGKLDEAQRFVEMSSSL</sequence>
<evidence type="ECO:0000256" key="2">
    <source>
        <dbReference type="PROSITE-ProRule" id="PRU00708"/>
    </source>
</evidence>
<evidence type="ECO:0000256" key="1">
    <source>
        <dbReference type="ARBA" id="ARBA00022737"/>
    </source>
</evidence>
<keyword evidence="4" id="KW-1185">Reference proteome</keyword>
<dbReference type="InterPro" id="IPR011990">
    <property type="entry name" value="TPR-like_helical_dom_sf"/>
</dbReference>
<accession>A0AAN9SYJ0</accession>
<dbReference type="PROSITE" id="PS51375">
    <property type="entry name" value="PPR"/>
    <property type="match status" value="3"/>
</dbReference>
<organism evidence="3 4">
    <name type="scientific">Psophocarpus tetragonolobus</name>
    <name type="common">Winged bean</name>
    <name type="synonym">Dolichos tetragonolobus</name>
    <dbReference type="NCBI Taxonomy" id="3891"/>
    <lineage>
        <taxon>Eukaryota</taxon>
        <taxon>Viridiplantae</taxon>
        <taxon>Streptophyta</taxon>
        <taxon>Embryophyta</taxon>
        <taxon>Tracheophyta</taxon>
        <taxon>Spermatophyta</taxon>
        <taxon>Magnoliopsida</taxon>
        <taxon>eudicotyledons</taxon>
        <taxon>Gunneridae</taxon>
        <taxon>Pentapetalae</taxon>
        <taxon>rosids</taxon>
        <taxon>fabids</taxon>
        <taxon>Fabales</taxon>
        <taxon>Fabaceae</taxon>
        <taxon>Papilionoideae</taxon>
        <taxon>50 kb inversion clade</taxon>
        <taxon>NPAAA clade</taxon>
        <taxon>indigoferoid/millettioid clade</taxon>
        <taxon>Phaseoleae</taxon>
        <taxon>Psophocarpus</taxon>
    </lineage>
</organism>
<dbReference type="AlphaFoldDB" id="A0AAN9SYJ0"/>
<dbReference type="PANTHER" id="PTHR47926:SF354">
    <property type="entry name" value="REPEAT (PPR-LIKE) SUPERFAMILY PROTEIN, PUTATIVE-RELATED"/>
    <property type="match status" value="1"/>
</dbReference>
<name>A0AAN9SYJ0_PSOTE</name>
<dbReference type="GO" id="GO:0003723">
    <property type="term" value="F:RNA binding"/>
    <property type="evidence" value="ECO:0007669"/>
    <property type="project" value="InterPro"/>
</dbReference>
<reference evidence="3 4" key="1">
    <citation type="submission" date="2024-01" db="EMBL/GenBank/DDBJ databases">
        <title>The genomes of 5 underutilized Papilionoideae crops provide insights into root nodulation and disease resistanc.</title>
        <authorList>
            <person name="Jiang F."/>
        </authorList>
    </citation>
    <scope>NUCLEOTIDE SEQUENCE [LARGE SCALE GENOMIC DNA]</scope>
    <source>
        <strain evidence="3">DUOXIRENSHENG_FW03</strain>
        <tissue evidence="3">Leaves</tissue>
    </source>
</reference>
<evidence type="ECO:0000313" key="4">
    <source>
        <dbReference type="Proteomes" id="UP001386955"/>
    </source>
</evidence>
<dbReference type="InterPro" id="IPR046960">
    <property type="entry name" value="PPR_At4g14850-like_plant"/>
</dbReference>
<feature type="repeat" description="PPR" evidence="2">
    <location>
        <begin position="336"/>
        <end position="370"/>
    </location>
</feature>
<proteinExistence type="predicted"/>